<evidence type="ECO:0000259" key="7">
    <source>
        <dbReference type="Pfam" id="PF00294"/>
    </source>
</evidence>
<sequence length="343" mass="36198">MVQAGDAPLNGARESCRASSRLRTLMTDMTQQRLVILAPSPVLTVTIEEHPDGPDVHVHAGGQGVWQARMLRSLGAQVTLCSVLSGETGLVLGPLLGELGLQVSAVRRDARGSAYVHDRRDGEREPIAEAGGEPFTRHDLDELYALTVREALAVDTVLLSGPAEDDLLPAEVYRRLAADLGGLGKRVIVDLAGERLQAALEGGVALAKVSDEELERDGLIDGPGADADERDILRAMERMRADGAEAVIVTRRSGTLLLDGDGARRVHGPEMEVVDSSGAGDSLTAATTLALDRGDPLDEAVALGTAAGALNVTRHGLGSGDGEAIHRLREHVRVEPIERNGDD</sequence>
<evidence type="ECO:0000256" key="5">
    <source>
        <dbReference type="ARBA" id="ARBA00022840"/>
    </source>
</evidence>
<dbReference type="GO" id="GO:0008443">
    <property type="term" value="F:phosphofructokinase activity"/>
    <property type="evidence" value="ECO:0007669"/>
    <property type="project" value="TreeGrafter"/>
</dbReference>
<dbReference type="PANTHER" id="PTHR46566">
    <property type="entry name" value="1-PHOSPHOFRUCTOKINASE-RELATED"/>
    <property type="match status" value="1"/>
</dbReference>
<comment type="caution">
    <text evidence="8">The sequence shown here is derived from an EMBL/GenBank/DDBJ whole genome shotgun (WGS) entry which is preliminary data.</text>
</comment>
<dbReference type="InterPro" id="IPR029056">
    <property type="entry name" value="Ribokinase-like"/>
</dbReference>
<accession>A0AA37X9X8</accession>
<dbReference type="EMBL" id="BSUL01000001">
    <property type="protein sequence ID" value="GMA26850.1"/>
    <property type="molecule type" value="Genomic_DNA"/>
</dbReference>
<dbReference type="GO" id="GO:0005829">
    <property type="term" value="C:cytosol"/>
    <property type="evidence" value="ECO:0007669"/>
    <property type="project" value="TreeGrafter"/>
</dbReference>
<dbReference type="SUPFAM" id="SSF53613">
    <property type="entry name" value="Ribokinase-like"/>
    <property type="match status" value="1"/>
</dbReference>
<dbReference type="Pfam" id="PF00294">
    <property type="entry name" value="PfkB"/>
    <property type="match status" value="1"/>
</dbReference>
<name>A0AA37X9X8_9MICO</name>
<keyword evidence="3" id="KW-0547">Nucleotide-binding</keyword>
<organism evidence="8 9">
    <name type="scientific">Arenivirga flava</name>
    <dbReference type="NCBI Taxonomy" id="1930060"/>
    <lineage>
        <taxon>Bacteria</taxon>
        <taxon>Bacillati</taxon>
        <taxon>Actinomycetota</taxon>
        <taxon>Actinomycetes</taxon>
        <taxon>Micrococcales</taxon>
        <taxon>Microbacteriaceae</taxon>
        <taxon>Arenivirga</taxon>
    </lineage>
</organism>
<evidence type="ECO:0000313" key="9">
    <source>
        <dbReference type="Proteomes" id="UP001157160"/>
    </source>
</evidence>
<evidence type="ECO:0000313" key="8">
    <source>
        <dbReference type="EMBL" id="GMA26850.1"/>
    </source>
</evidence>
<dbReference type="PIRSF" id="PIRSF000535">
    <property type="entry name" value="1PFK/6PFK/LacC"/>
    <property type="match status" value="1"/>
</dbReference>
<keyword evidence="5" id="KW-0067">ATP-binding</keyword>
<dbReference type="InterPro" id="IPR011611">
    <property type="entry name" value="PfkB_dom"/>
</dbReference>
<dbReference type="Gene3D" id="3.40.1190.20">
    <property type="match status" value="1"/>
</dbReference>
<evidence type="ECO:0000256" key="1">
    <source>
        <dbReference type="ARBA" id="ARBA00010688"/>
    </source>
</evidence>
<dbReference type="GO" id="GO:0005524">
    <property type="term" value="F:ATP binding"/>
    <property type="evidence" value="ECO:0007669"/>
    <property type="project" value="UniProtKB-KW"/>
</dbReference>
<reference evidence="8 9" key="1">
    <citation type="journal article" date="2014" name="Int. J. Syst. Evol. Microbiol.">
        <title>Complete genome sequence of Corynebacterium casei LMG S-19264T (=DSM 44701T), isolated from a smear-ripened cheese.</title>
        <authorList>
            <consortium name="US DOE Joint Genome Institute (JGI-PGF)"/>
            <person name="Walter F."/>
            <person name="Albersmeier A."/>
            <person name="Kalinowski J."/>
            <person name="Ruckert C."/>
        </authorList>
    </citation>
    <scope>NUCLEOTIDE SEQUENCE [LARGE SCALE GENOMIC DNA]</scope>
    <source>
        <strain evidence="8 9">NBRC 112289</strain>
    </source>
</reference>
<keyword evidence="4" id="KW-0418">Kinase</keyword>
<gene>
    <name evidence="8" type="primary">fruK</name>
    <name evidence="8" type="ORF">GCM10025874_01030</name>
</gene>
<dbReference type="InterPro" id="IPR017583">
    <property type="entry name" value="Tagatose/fructose_Pkinase"/>
</dbReference>
<evidence type="ECO:0000256" key="4">
    <source>
        <dbReference type="ARBA" id="ARBA00022777"/>
    </source>
</evidence>
<dbReference type="AlphaFoldDB" id="A0AA37X9X8"/>
<evidence type="ECO:0000256" key="2">
    <source>
        <dbReference type="ARBA" id="ARBA00022679"/>
    </source>
</evidence>
<feature type="domain" description="Carbohydrate kinase PfkB" evidence="7">
    <location>
        <begin position="49"/>
        <end position="319"/>
    </location>
</feature>
<evidence type="ECO:0000256" key="3">
    <source>
        <dbReference type="ARBA" id="ARBA00022741"/>
    </source>
</evidence>
<proteinExistence type="inferred from homology"/>
<dbReference type="Proteomes" id="UP001157160">
    <property type="component" value="Unassembled WGS sequence"/>
</dbReference>
<keyword evidence="9" id="KW-1185">Reference proteome</keyword>
<evidence type="ECO:0000256" key="6">
    <source>
        <dbReference type="PIRNR" id="PIRNR000535"/>
    </source>
</evidence>
<dbReference type="PANTHER" id="PTHR46566:SF2">
    <property type="entry name" value="ATP-DEPENDENT 6-PHOSPHOFRUCTOKINASE ISOZYME 2"/>
    <property type="match status" value="1"/>
</dbReference>
<protein>
    <submittedName>
        <fullName evidence="8">1-phosphofructokinase</fullName>
    </submittedName>
</protein>
<keyword evidence="2 6" id="KW-0808">Transferase</keyword>
<comment type="similarity">
    <text evidence="1">Belongs to the carbohydrate kinase PfkB family.</text>
</comment>